<evidence type="ECO:0000313" key="14">
    <source>
        <dbReference type="Proteomes" id="UP000002866"/>
    </source>
</evidence>
<evidence type="ECO:0000256" key="4">
    <source>
        <dbReference type="ARBA" id="ARBA00023015"/>
    </source>
</evidence>
<dbReference type="SMART" id="SM00717">
    <property type="entry name" value="SANT"/>
    <property type="match status" value="1"/>
</dbReference>
<dbReference type="PROSITE" id="PS50090">
    <property type="entry name" value="MYB_LIKE"/>
    <property type="match status" value="1"/>
</dbReference>
<evidence type="ECO:0000259" key="11">
    <source>
        <dbReference type="PROSITE" id="PS50172"/>
    </source>
</evidence>
<keyword evidence="3 8" id="KW-0779">Telomere</keyword>
<feature type="region of interest" description="Disordered" evidence="9">
    <location>
        <begin position="390"/>
        <end position="433"/>
    </location>
</feature>
<dbReference type="InterPro" id="IPR038104">
    <property type="entry name" value="Rap1_C_sf"/>
</dbReference>
<dbReference type="GO" id="GO:0001094">
    <property type="term" value="F:TFIID-class transcription factor complex binding"/>
    <property type="evidence" value="ECO:0007669"/>
    <property type="project" value="EnsemblFungi"/>
</dbReference>
<dbReference type="AlphaFoldDB" id="I2GXL7"/>
<dbReference type="Gene3D" id="1.10.10.60">
    <property type="entry name" value="Homeodomain-like"/>
    <property type="match status" value="2"/>
</dbReference>
<evidence type="ECO:0000259" key="10">
    <source>
        <dbReference type="PROSITE" id="PS50090"/>
    </source>
</evidence>
<dbReference type="SUPFAM" id="SSF46689">
    <property type="entry name" value="Homeodomain-like"/>
    <property type="match status" value="2"/>
</dbReference>
<dbReference type="GO" id="GO:0070187">
    <property type="term" value="C:shelterin complex"/>
    <property type="evidence" value="ECO:0007669"/>
    <property type="project" value="EnsemblFungi"/>
</dbReference>
<dbReference type="GO" id="GO:0042393">
    <property type="term" value="F:histone binding"/>
    <property type="evidence" value="ECO:0007669"/>
    <property type="project" value="EnsemblFungi"/>
</dbReference>
<dbReference type="InterPro" id="IPR001357">
    <property type="entry name" value="BRCT_dom"/>
</dbReference>
<dbReference type="GO" id="GO:0061849">
    <property type="term" value="F:telomeric G-quadruplex DNA binding"/>
    <property type="evidence" value="ECO:0007669"/>
    <property type="project" value="EnsemblFungi"/>
</dbReference>
<dbReference type="PROSITE" id="PS51294">
    <property type="entry name" value="HTH_MYB"/>
    <property type="match status" value="1"/>
</dbReference>
<dbReference type="GO" id="GO:0061629">
    <property type="term" value="F:RNA polymerase II-specific DNA-binding transcription factor binding"/>
    <property type="evidence" value="ECO:0007669"/>
    <property type="project" value="EnsemblFungi"/>
</dbReference>
<dbReference type="InterPro" id="IPR017930">
    <property type="entry name" value="Myb_dom"/>
</dbReference>
<dbReference type="InterPro" id="IPR015280">
    <property type="entry name" value="Rap1_DNA-bd"/>
</dbReference>
<protein>
    <recommendedName>
        <fullName evidence="8">DNA-binding protein RAP1</fullName>
    </recommendedName>
</protein>
<evidence type="ECO:0000259" key="12">
    <source>
        <dbReference type="PROSITE" id="PS51294"/>
    </source>
</evidence>
<evidence type="ECO:0000256" key="2">
    <source>
        <dbReference type="ARBA" id="ARBA00022454"/>
    </source>
</evidence>
<keyword evidence="7 8" id="KW-0539">Nucleus</keyword>
<comment type="subcellular location">
    <subcellularLocation>
        <location evidence="8">Nucleus</location>
    </subcellularLocation>
    <subcellularLocation>
        <location evidence="8">Chromosome</location>
        <location evidence="8">Telomere</location>
    </subcellularLocation>
</comment>
<sequence>MSSQDYDTAPTTDGATQDIQVTLSDTVISSANEATTVNTNNESIENLTSTTTTSDTGTIGLESNKNSDKIGIFTGLSFYIPTEKTAYDSTLTIEQLKDSLINNNAIILNQLPSQDSVDSFVICPYNNTGISTLSPTYIKECINANTLLEKDQYLIPFSNATSTTASQSNLLTISDKVKSTPSTTSVYGSTRVLLSKPNLTSSSHSKASFTEEEDEFILDIVRKNPTRRTTHTLFDEIAHYVTNHTGNSIRHRYRVYLSKRLEYVYMVDSNGRLIKDPKTGDLIKTKTLPPSLKRKFTAQEDYQLAIALKKQFYKDISILANEQEQSSIPSFEDYRVGVRRGPVAREFFKTFADSNVTHTENAWRDRFRKFLIPYGIDNYIQYYESSITNGTTPEPMKNLTNRSKRSAQQRDNAFSLSTPQESKSNSIPGNFNNQAKRQRIYETLVSGAEVAAAAAAATANATANANANSTDFIDADTMNFISQIGESISKQEQANTISDDNIDIKSKIDEPDSNTDDDSDSSKDSQLDYSDKVAKSIRARFLKESETLPPILPSSIEFPPSIATTDLFLPTFFNLGSTEEFNNRLNDIITRSYEPTDAEQLVQILANELGIRKSFSTKILTCLSGDLMMFPRYFMHMFRDSVNPPGHLPGVWTEEDDELLRNGDPDDLEELRQKHGEGRIELRRKFIDRDLI</sequence>
<dbReference type="GO" id="GO:0030466">
    <property type="term" value="P:silent mating-type cassette heterochromatin formation"/>
    <property type="evidence" value="ECO:0007669"/>
    <property type="project" value="EnsemblFungi"/>
</dbReference>
<dbReference type="Gene3D" id="3.40.50.10190">
    <property type="entry name" value="BRCT domain"/>
    <property type="match status" value="1"/>
</dbReference>
<dbReference type="GO" id="GO:0031492">
    <property type="term" value="F:nucleosomal DNA binding"/>
    <property type="evidence" value="ECO:0007669"/>
    <property type="project" value="EnsemblFungi"/>
</dbReference>
<dbReference type="Gene3D" id="1.20.120.1480">
    <property type="match status" value="1"/>
</dbReference>
<dbReference type="PROSITE" id="PS50172">
    <property type="entry name" value="BRCT"/>
    <property type="match status" value="1"/>
</dbReference>
<dbReference type="PANTHER" id="PTHR16466">
    <property type="entry name" value="TELOMERE REPEAT-BINDING FACTOR 2-INTERACTING PROTEIN 1"/>
    <property type="match status" value="1"/>
</dbReference>
<evidence type="ECO:0000256" key="6">
    <source>
        <dbReference type="ARBA" id="ARBA00023163"/>
    </source>
</evidence>
<evidence type="ECO:0000256" key="7">
    <source>
        <dbReference type="ARBA" id="ARBA00023242"/>
    </source>
</evidence>
<dbReference type="Pfam" id="PF09197">
    <property type="entry name" value="Rap1-DNA-bind"/>
    <property type="match status" value="1"/>
</dbReference>
<dbReference type="GO" id="GO:0031509">
    <property type="term" value="P:subtelomeric heterochromatin formation"/>
    <property type="evidence" value="ECO:0007669"/>
    <property type="project" value="EnsemblFungi"/>
</dbReference>
<keyword evidence="14" id="KW-1185">Reference proteome</keyword>
<dbReference type="InterPro" id="IPR039595">
    <property type="entry name" value="TE2IP/Rap1"/>
</dbReference>
<proteinExistence type="inferred from homology"/>
<accession>I2GXL7</accession>
<dbReference type="Proteomes" id="UP000002866">
    <property type="component" value="Chromosome 2"/>
</dbReference>
<dbReference type="eggNOG" id="ENOG502S85C">
    <property type="taxonomic scope" value="Eukaryota"/>
</dbReference>
<name>I2GXL7_HENB6</name>
<dbReference type="GO" id="GO:0005667">
    <property type="term" value="C:transcription regulator complex"/>
    <property type="evidence" value="ECO:0007669"/>
    <property type="project" value="EnsemblFungi"/>
</dbReference>
<dbReference type="GO" id="GO:0017025">
    <property type="term" value="F:TBP-class protein binding"/>
    <property type="evidence" value="ECO:0007669"/>
    <property type="project" value="EnsemblFungi"/>
</dbReference>
<dbReference type="GO" id="GO:0010833">
    <property type="term" value="P:telomere maintenance via telomere lengthening"/>
    <property type="evidence" value="ECO:0007669"/>
    <property type="project" value="UniProtKB-UniRule"/>
</dbReference>
<dbReference type="HOGENOM" id="CLU_014729_0_0_1"/>
<dbReference type="SUPFAM" id="SSF52113">
    <property type="entry name" value="BRCT domain"/>
    <property type="match status" value="1"/>
</dbReference>
<comment type="subunit">
    <text evidence="8">Homodimer.</text>
</comment>
<evidence type="ECO:0000256" key="1">
    <source>
        <dbReference type="ARBA" id="ARBA00010467"/>
    </source>
</evidence>
<feature type="domain" description="BRCT" evidence="11">
    <location>
        <begin position="68"/>
        <end position="155"/>
    </location>
</feature>
<evidence type="ECO:0000256" key="8">
    <source>
        <dbReference type="RuleBase" id="RU367107"/>
    </source>
</evidence>
<dbReference type="InterPro" id="IPR021661">
    <property type="entry name" value="Rap1_C"/>
</dbReference>
<dbReference type="GO" id="GO:0071169">
    <property type="term" value="P:establishment of protein localization to chromatin"/>
    <property type="evidence" value="ECO:0007669"/>
    <property type="project" value="EnsemblFungi"/>
</dbReference>
<keyword evidence="2 8" id="KW-0158">Chromosome</keyword>
<dbReference type="EMBL" id="HE806317">
    <property type="protein sequence ID" value="CCH58869.1"/>
    <property type="molecule type" value="Genomic_DNA"/>
</dbReference>
<keyword evidence="4" id="KW-0805">Transcription regulation</keyword>
<feature type="domain" description="Myb-like" evidence="10">
    <location>
        <begin position="201"/>
        <end position="257"/>
    </location>
</feature>
<organism evidence="13 14">
    <name type="scientific">Henningerozyma blattae (strain ATCC 34711 / CBS 6284 / DSM 70876 / NBRC 10599 / NRRL Y-10934 / UCD 77-7)</name>
    <name type="common">Yeast</name>
    <name type="synonym">Tetrapisispora blattae</name>
    <dbReference type="NCBI Taxonomy" id="1071380"/>
    <lineage>
        <taxon>Eukaryota</taxon>
        <taxon>Fungi</taxon>
        <taxon>Dikarya</taxon>
        <taxon>Ascomycota</taxon>
        <taxon>Saccharomycotina</taxon>
        <taxon>Saccharomycetes</taxon>
        <taxon>Saccharomycetales</taxon>
        <taxon>Saccharomycetaceae</taxon>
        <taxon>Henningerozyma</taxon>
    </lineage>
</organism>
<dbReference type="GO" id="GO:0031848">
    <property type="term" value="P:protection from non-homologous end joining at telomere"/>
    <property type="evidence" value="ECO:0007669"/>
    <property type="project" value="EnsemblFungi"/>
</dbReference>
<feature type="compositionally biased region" description="Polar residues" evidence="9">
    <location>
        <begin position="409"/>
        <end position="433"/>
    </location>
</feature>
<dbReference type="CDD" id="cd11653">
    <property type="entry name" value="rap1_RCT"/>
    <property type="match status" value="1"/>
</dbReference>
<dbReference type="KEGG" id="tbl:TBLA_0B00240"/>
<comment type="function">
    <text evidence="8">Involved in the regulation of telomere length, clustering and has a specific role in telomere position effect (TPE).</text>
</comment>
<evidence type="ECO:0000313" key="13">
    <source>
        <dbReference type="EMBL" id="CCH58869.1"/>
    </source>
</evidence>
<dbReference type="InterPro" id="IPR001005">
    <property type="entry name" value="SANT/Myb"/>
</dbReference>
<dbReference type="InParanoid" id="I2GXL7"/>
<dbReference type="Pfam" id="PF00249">
    <property type="entry name" value="Myb_DNA-binding"/>
    <property type="match status" value="1"/>
</dbReference>
<dbReference type="GeneID" id="14494182"/>
<evidence type="ECO:0000256" key="5">
    <source>
        <dbReference type="ARBA" id="ARBA00023159"/>
    </source>
</evidence>
<dbReference type="PANTHER" id="PTHR16466:SF6">
    <property type="entry name" value="TELOMERIC REPEAT-BINDING FACTOR 2-INTERACTING PROTEIN 1"/>
    <property type="match status" value="1"/>
</dbReference>
<dbReference type="OMA" id="TENAWRD"/>
<dbReference type="Pfam" id="PF11626">
    <property type="entry name" value="Rap1_C"/>
    <property type="match status" value="1"/>
</dbReference>
<dbReference type="GO" id="GO:0000122">
    <property type="term" value="P:negative regulation of transcription by RNA polymerase II"/>
    <property type="evidence" value="ECO:0007669"/>
    <property type="project" value="EnsemblFungi"/>
</dbReference>
<reference evidence="13 14" key="1">
    <citation type="journal article" date="2011" name="Proc. Natl. Acad. Sci. U.S.A.">
        <title>Evolutionary erosion of yeast sex chromosomes by mating-type switching accidents.</title>
        <authorList>
            <person name="Gordon J.L."/>
            <person name="Armisen D."/>
            <person name="Proux-Wera E."/>
            <person name="Oheigeartaigh S.S."/>
            <person name="Byrne K.P."/>
            <person name="Wolfe K.H."/>
        </authorList>
    </citation>
    <scope>NUCLEOTIDE SEQUENCE [LARGE SCALE GENOMIC DNA]</scope>
    <source>
        <strain evidence="14">ATCC 34711 / CBS 6284 / DSM 70876 / NBRC 10599 / NRRL Y-10934 / UCD 77-7</strain>
    </source>
</reference>
<dbReference type="GO" id="GO:0005829">
    <property type="term" value="C:cytosol"/>
    <property type="evidence" value="ECO:0007669"/>
    <property type="project" value="EnsemblFungi"/>
</dbReference>
<evidence type="ECO:0000256" key="9">
    <source>
        <dbReference type="SAM" id="MobiDB-lite"/>
    </source>
</evidence>
<dbReference type="GO" id="GO:0000987">
    <property type="term" value="F:cis-regulatory region sequence-specific DNA binding"/>
    <property type="evidence" value="ECO:0007669"/>
    <property type="project" value="EnsemblFungi"/>
</dbReference>
<dbReference type="GO" id="GO:0070200">
    <property type="term" value="P:establishment of protein localization to telomere"/>
    <property type="evidence" value="ECO:0007669"/>
    <property type="project" value="EnsemblFungi"/>
</dbReference>
<keyword evidence="5" id="KW-0010">Activator</keyword>
<feature type="domain" description="HTH myb-type" evidence="12">
    <location>
        <begin position="201"/>
        <end position="261"/>
    </location>
</feature>
<dbReference type="InterPro" id="IPR036420">
    <property type="entry name" value="BRCT_dom_sf"/>
</dbReference>
<evidence type="ECO:0000256" key="3">
    <source>
        <dbReference type="ARBA" id="ARBA00022895"/>
    </source>
</evidence>
<dbReference type="GO" id="GO:0071919">
    <property type="term" value="P:G-quadruplex DNA formation"/>
    <property type="evidence" value="ECO:0007669"/>
    <property type="project" value="EnsemblFungi"/>
</dbReference>
<dbReference type="GO" id="GO:0000228">
    <property type="term" value="C:nuclear chromosome"/>
    <property type="evidence" value="ECO:0007669"/>
    <property type="project" value="EnsemblFungi"/>
</dbReference>
<dbReference type="RefSeq" id="XP_004178388.1">
    <property type="nucleotide sequence ID" value="XM_004178340.1"/>
</dbReference>
<dbReference type="GO" id="GO:0000981">
    <property type="term" value="F:DNA-binding transcription factor activity, RNA polymerase II-specific"/>
    <property type="evidence" value="ECO:0007669"/>
    <property type="project" value="EnsemblFungi"/>
</dbReference>
<gene>
    <name evidence="13" type="primary">TBLA0B00240</name>
    <name evidence="13" type="ORF">TBLA_0B00240</name>
</gene>
<dbReference type="CDD" id="cd11655">
    <property type="entry name" value="rap1_myb-like"/>
    <property type="match status" value="2"/>
</dbReference>
<feature type="region of interest" description="Disordered" evidence="9">
    <location>
        <begin position="491"/>
        <end position="528"/>
    </location>
</feature>
<comment type="similarity">
    <text evidence="1 8">Belongs to the RAP1 family.</text>
</comment>
<dbReference type="STRING" id="1071380.I2GXL7"/>
<dbReference type="OrthoDB" id="435460at2759"/>
<dbReference type="GO" id="GO:0006110">
    <property type="term" value="P:regulation of glycolytic process"/>
    <property type="evidence" value="ECO:0007669"/>
    <property type="project" value="EnsemblFungi"/>
</dbReference>
<dbReference type="GO" id="GO:0045944">
    <property type="term" value="P:positive regulation of transcription by RNA polymerase II"/>
    <property type="evidence" value="ECO:0007669"/>
    <property type="project" value="EnsemblFungi"/>
</dbReference>
<keyword evidence="6" id="KW-0804">Transcription</keyword>
<dbReference type="GO" id="GO:0008301">
    <property type="term" value="F:DNA binding, bending"/>
    <property type="evidence" value="ECO:0007669"/>
    <property type="project" value="EnsemblFungi"/>
</dbReference>
<dbReference type="Pfam" id="PF16589">
    <property type="entry name" value="BRCT_2"/>
    <property type="match status" value="1"/>
</dbReference>
<dbReference type="Gene3D" id="1.10.10.2170">
    <property type="match status" value="1"/>
</dbReference>
<dbReference type="GO" id="GO:0003691">
    <property type="term" value="F:double-stranded telomeric DNA binding"/>
    <property type="evidence" value="ECO:0007669"/>
    <property type="project" value="EnsemblFungi"/>
</dbReference>
<dbReference type="InterPro" id="IPR009057">
    <property type="entry name" value="Homeodomain-like_sf"/>
</dbReference>
<dbReference type="FunCoup" id="I2GXL7">
    <property type="interactions" value="1890"/>
</dbReference>